<comment type="caution">
    <text evidence="1">The sequence shown here is derived from an EMBL/GenBank/DDBJ whole genome shotgun (WGS) entry which is preliminary data.</text>
</comment>
<proteinExistence type="predicted"/>
<protein>
    <submittedName>
        <fullName evidence="1">Uncharacterized protein</fullName>
    </submittedName>
</protein>
<keyword evidence="2" id="KW-1185">Reference proteome</keyword>
<sequence>MGLMDPIMSHGNIYLHLNSTIYIRPPVYPSAKVSFRNSLFGLAHEWERKENWVHGTRHAVELDLDDRNGELVPCCCNSMPHFVNRIR</sequence>
<dbReference type="AlphaFoldDB" id="A0A8X6SKY4"/>
<evidence type="ECO:0000313" key="1">
    <source>
        <dbReference type="EMBL" id="GFY13318.1"/>
    </source>
</evidence>
<accession>A0A8X6SKY4</accession>
<dbReference type="EMBL" id="BMAU01021321">
    <property type="protein sequence ID" value="GFY13318.1"/>
    <property type="molecule type" value="Genomic_DNA"/>
</dbReference>
<dbReference type="Proteomes" id="UP000887159">
    <property type="component" value="Unassembled WGS sequence"/>
</dbReference>
<gene>
    <name evidence="1" type="ORF">TNCV_2335821</name>
</gene>
<reference evidence="1" key="1">
    <citation type="submission" date="2020-08" db="EMBL/GenBank/DDBJ databases">
        <title>Multicomponent nature underlies the extraordinary mechanical properties of spider dragline silk.</title>
        <authorList>
            <person name="Kono N."/>
            <person name="Nakamura H."/>
            <person name="Mori M."/>
            <person name="Yoshida Y."/>
            <person name="Ohtoshi R."/>
            <person name="Malay A.D."/>
            <person name="Moran D.A.P."/>
            <person name="Tomita M."/>
            <person name="Numata K."/>
            <person name="Arakawa K."/>
        </authorList>
    </citation>
    <scope>NUCLEOTIDE SEQUENCE</scope>
</reference>
<name>A0A8X6SKY4_TRICX</name>
<evidence type="ECO:0000313" key="2">
    <source>
        <dbReference type="Proteomes" id="UP000887159"/>
    </source>
</evidence>
<organism evidence="1 2">
    <name type="scientific">Trichonephila clavipes</name>
    <name type="common">Golden silk orbweaver</name>
    <name type="synonym">Nephila clavipes</name>
    <dbReference type="NCBI Taxonomy" id="2585209"/>
    <lineage>
        <taxon>Eukaryota</taxon>
        <taxon>Metazoa</taxon>
        <taxon>Ecdysozoa</taxon>
        <taxon>Arthropoda</taxon>
        <taxon>Chelicerata</taxon>
        <taxon>Arachnida</taxon>
        <taxon>Araneae</taxon>
        <taxon>Araneomorphae</taxon>
        <taxon>Entelegynae</taxon>
        <taxon>Araneoidea</taxon>
        <taxon>Nephilidae</taxon>
        <taxon>Trichonephila</taxon>
    </lineage>
</organism>